<dbReference type="Pfam" id="PF14415">
    <property type="entry name" value="DUF4424"/>
    <property type="match status" value="1"/>
</dbReference>
<gene>
    <name evidence="2" type="ORF">GCM10007301_20180</name>
</gene>
<evidence type="ECO:0000313" key="2">
    <source>
        <dbReference type="EMBL" id="GGF60420.1"/>
    </source>
</evidence>
<dbReference type="InterPro" id="IPR025538">
    <property type="entry name" value="DUF4424"/>
</dbReference>
<reference evidence="2" key="1">
    <citation type="journal article" date="2014" name="Int. J. Syst. Evol. Microbiol.">
        <title>Complete genome sequence of Corynebacterium casei LMG S-19264T (=DSM 44701T), isolated from a smear-ripened cheese.</title>
        <authorList>
            <consortium name="US DOE Joint Genome Institute (JGI-PGF)"/>
            <person name="Walter F."/>
            <person name="Albersmeier A."/>
            <person name="Kalinowski J."/>
            <person name="Ruckert C."/>
        </authorList>
    </citation>
    <scope>NUCLEOTIDE SEQUENCE</scope>
    <source>
        <strain evidence="2">CCM 7897</strain>
    </source>
</reference>
<evidence type="ECO:0000313" key="3">
    <source>
        <dbReference type="Proteomes" id="UP000606044"/>
    </source>
</evidence>
<dbReference type="EMBL" id="BMCT01000002">
    <property type="protein sequence ID" value="GGF60420.1"/>
    <property type="molecule type" value="Genomic_DNA"/>
</dbReference>
<feature type="domain" description="DUF4424" evidence="1">
    <location>
        <begin position="15"/>
        <end position="324"/>
    </location>
</feature>
<comment type="caution">
    <text evidence="2">The sequence shown here is derived from an EMBL/GenBank/DDBJ whole genome shotgun (WGS) entry which is preliminary data.</text>
</comment>
<proteinExistence type="predicted"/>
<evidence type="ECO:0000259" key="1">
    <source>
        <dbReference type="Pfam" id="PF14415"/>
    </source>
</evidence>
<organism evidence="2 3">
    <name type="scientific">Azorhizobium oxalatiphilum</name>
    <dbReference type="NCBI Taxonomy" id="980631"/>
    <lineage>
        <taxon>Bacteria</taxon>
        <taxon>Pseudomonadati</taxon>
        <taxon>Pseudomonadota</taxon>
        <taxon>Alphaproteobacteria</taxon>
        <taxon>Hyphomicrobiales</taxon>
        <taxon>Xanthobacteraceae</taxon>
        <taxon>Azorhizobium</taxon>
    </lineage>
</organism>
<reference evidence="2" key="2">
    <citation type="submission" date="2020-09" db="EMBL/GenBank/DDBJ databases">
        <authorList>
            <person name="Sun Q."/>
            <person name="Sedlacek I."/>
        </authorList>
    </citation>
    <scope>NUCLEOTIDE SEQUENCE</scope>
    <source>
        <strain evidence="2">CCM 7897</strain>
    </source>
</reference>
<sequence length="332" mass="36769">MAATLALGPALPARANDTTAHLDAGGLIFVQNDVVEMKSEDLFISTEEVRVRYVFRNTTKEDQKLLVAFPMPDIALSEGDLSIPDNASDNFLDFKTTVDGKPVTTELEQKAIALTLDRTEVLRKLNIPLAPYKEGVVKALDALPADKGKELVAMGLVSIDEFDAGKGWERHYAPRWTLRSTYYWTQTFPTGRDIVVEHRYKPSVGGSAGTLVGYKSPDMSMIENEQRQMAQTYCIDKTFLSAVDRATKAQKDGSGPPFSDLRVHYILKTGANWSGPIGDFKLTVDKGKPENLVSFCGKDVKKISPTQFQMTAKDFWPTQDLGILILLPHPKL</sequence>
<protein>
    <recommendedName>
        <fullName evidence="1">DUF4424 domain-containing protein</fullName>
    </recommendedName>
</protein>
<keyword evidence="3" id="KW-1185">Reference proteome</keyword>
<dbReference type="AlphaFoldDB" id="A0A917FAG8"/>
<name>A0A917FAG8_9HYPH</name>
<dbReference type="Gene3D" id="2.60.40.3680">
    <property type="match status" value="1"/>
</dbReference>
<accession>A0A917FAG8</accession>
<dbReference type="Proteomes" id="UP000606044">
    <property type="component" value="Unassembled WGS sequence"/>
</dbReference>